<dbReference type="PROSITE" id="PS50887">
    <property type="entry name" value="GGDEF"/>
    <property type="match status" value="1"/>
</dbReference>
<dbReference type="NCBIfam" id="TIGR00229">
    <property type="entry name" value="sensory_box"/>
    <property type="match status" value="1"/>
</dbReference>
<dbReference type="InterPro" id="IPR000160">
    <property type="entry name" value="GGDEF_dom"/>
</dbReference>
<dbReference type="Pfam" id="PF00990">
    <property type="entry name" value="GGDEF"/>
    <property type="match status" value="1"/>
</dbReference>
<keyword evidence="7" id="KW-0548">Nucleotidyltransferase</keyword>
<dbReference type="InterPro" id="IPR003018">
    <property type="entry name" value="GAF"/>
</dbReference>
<dbReference type="Proteomes" id="UP001597371">
    <property type="component" value="Unassembled WGS sequence"/>
</dbReference>
<dbReference type="Pfam" id="PF01590">
    <property type="entry name" value="GAF"/>
    <property type="match status" value="1"/>
</dbReference>
<reference evidence="8" key="1">
    <citation type="journal article" date="2019" name="Int. J. Syst. Evol. Microbiol.">
        <title>The Global Catalogue of Microorganisms (GCM) 10K type strain sequencing project: providing services to taxonomists for standard genome sequencing and annotation.</title>
        <authorList>
            <consortium name="The Broad Institute Genomics Platform"/>
            <consortium name="The Broad Institute Genome Sequencing Center for Infectious Disease"/>
            <person name="Wu L."/>
            <person name="Ma J."/>
        </authorList>
    </citation>
    <scope>NUCLEOTIDE SEQUENCE [LARGE SCALE GENOMIC DNA]</scope>
    <source>
        <strain evidence="8">ZS-35-S2</strain>
    </source>
</reference>
<dbReference type="Pfam" id="PF08447">
    <property type="entry name" value="PAS_3"/>
    <property type="match status" value="1"/>
</dbReference>
<dbReference type="InterPro" id="IPR054327">
    <property type="entry name" value="His-kinase-like_sensor"/>
</dbReference>
<dbReference type="InterPro" id="IPR029787">
    <property type="entry name" value="Nucleotide_cyclase"/>
</dbReference>
<dbReference type="SMART" id="SM00091">
    <property type="entry name" value="PAS"/>
    <property type="match status" value="1"/>
</dbReference>
<dbReference type="Pfam" id="PF22588">
    <property type="entry name" value="dCache_1_like"/>
    <property type="match status" value="1"/>
</dbReference>
<dbReference type="InterPro" id="IPR043128">
    <property type="entry name" value="Rev_trsase/Diguanyl_cyclase"/>
</dbReference>
<dbReference type="InterPro" id="IPR000014">
    <property type="entry name" value="PAS"/>
</dbReference>
<dbReference type="SUPFAM" id="SSF55785">
    <property type="entry name" value="PYP-like sensor domain (PAS domain)"/>
    <property type="match status" value="1"/>
</dbReference>
<dbReference type="RefSeq" id="WP_209737554.1">
    <property type="nucleotide sequence ID" value="NZ_CP072611.1"/>
</dbReference>
<name>A0ABW5CJG9_9HYPH</name>
<proteinExistence type="predicted"/>
<dbReference type="NCBIfam" id="TIGR00254">
    <property type="entry name" value="GGDEF"/>
    <property type="match status" value="1"/>
</dbReference>
<dbReference type="SUPFAM" id="SSF55781">
    <property type="entry name" value="GAF domain-like"/>
    <property type="match status" value="1"/>
</dbReference>
<evidence type="ECO:0000259" key="4">
    <source>
        <dbReference type="PROSITE" id="PS50112"/>
    </source>
</evidence>
<keyword evidence="3" id="KW-0812">Transmembrane</keyword>
<evidence type="ECO:0000259" key="6">
    <source>
        <dbReference type="PROSITE" id="PS50887"/>
    </source>
</evidence>
<feature type="transmembrane region" description="Helical" evidence="3">
    <location>
        <begin position="283"/>
        <end position="304"/>
    </location>
</feature>
<dbReference type="CDD" id="cd00130">
    <property type="entry name" value="PAS"/>
    <property type="match status" value="1"/>
</dbReference>
<evidence type="ECO:0000259" key="5">
    <source>
        <dbReference type="PROSITE" id="PS50113"/>
    </source>
</evidence>
<comment type="catalytic activity">
    <reaction evidence="2">
        <text>2 GTP = 3',3'-c-di-GMP + 2 diphosphate</text>
        <dbReference type="Rhea" id="RHEA:24898"/>
        <dbReference type="ChEBI" id="CHEBI:33019"/>
        <dbReference type="ChEBI" id="CHEBI:37565"/>
        <dbReference type="ChEBI" id="CHEBI:58805"/>
        <dbReference type="EC" id="2.7.7.65"/>
    </reaction>
</comment>
<dbReference type="InterPro" id="IPR035965">
    <property type="entry name" value="PAS-like_dom_sf"/>
</dbReference>
<keyword evidence="7" id="KW-0808">Transferase</keyword>
<dbReference type="EC" id="2.7.7.65" evidence="1"/>
<keyword evidence="3" id="KW-0472">Membrane</keyword>
<dbReference type="Gene3D" id="3.30.70.270">
    <property type="match status" value="1"/>
</dbReference>
<feature type="domain" description="PAS" evidence="4">
    <location>
        <begin position="321"/>
        <end position="391"/>
    </location>
</feature>
<dbReference type="InterPro" id="IPR013655">
    <property type="entry name" value="PAS_fold_3"/>
</dbReference>
<feature type="transmembrane region" description="Helical" evidence="3">
    <location>
        <begin position="9"/>
        <end position="29"/>
    </location>
</feature>
<keyword evidence="8" id="KW-1185">Reference proteome</keyword>
<evidence type="ECO:0000256" key="1">
    <source>
        <dbReference type="ARBA" id="ARBA00012528"/>
    </source>
</evidence>
<dbReference type="SUPFAM" id="SSF55073">
    <property type="entry name" value="Nucleotide cyclase"/>
    <property type="match status" value="1"/>
</dbReference>
<comment type="caution">
    <text evidence="7">The sequence shown here is derived from an EMBL/GenBank/DDBJ whole genome shotgun (WGS) entry which is preliminary data.</text>
</comment>
<dbReference type="PANTHER" id="PTHR45138:SF9">
    <property type="entry name" value="DIGUANYLATE CYCLASE DGCM-RELATED"/>
    <property type="match status" value="1"/>
</dbReference>
<dbReference type="PANTHER" id="PTHR45138">
    <property type="entry name" value="REGULATORY COMPONENTS OF SENSORY TRANSDUCTION SYSTEM"/>
    <property type="match status" value="1"/>
</dbReference>
<dbReference type="CDD" id="cd01949">
    <property type="entry name" value="GGDEF"/>
    <property type="match status" value="1"/>
</dbReference>
<dbReference type="Gene3D" id="3.30.450.40">
    <property type="match status" value="1"/>
</dbReference>
<protein>
    <recommendedName>
        <fullName evidence="1">diguanylate cyclase</fullName>
        <ecNumber evidence="1">2.7.7.65</ecNumber>
    </recommendedName>
</protein>
<evidence type="ECO:0000256" key="2">
    <source>
        <dbReference type="ARBA" id="ARBA00034247"/>
    </source>
</evidence>
<dbReference type="SMART" id="SM00267">
    <property type="entry name" value="GGDEF"/>
    <property type="match status" value="1"/>
</dbReference>
<organism evidence="7 8">
    <name type="scientific">Aureimonas populi</name>
    <dbReference type="NCBI Taxonomy" id="1701758"/>
    <lineage>
        <taxon>Bacteria</taxon>
        <taxon>Pseudomonadati</taxon>
        <taxon>Pseudomonadota</taxon>
        <taxon>Alphaproteobacteria</taxon>
        <taxon>Hyphomicrobiales</taxon>
        <taxon>Aurantimonadaceae</taxon>
        <taxon>Aureimonas</taxon>
    </lineage>
</organism>
<sequence length="787" mass="86567">MHLGRQTRYWIVLGMLLVGFCGICVLTLVELRRDSWTNAMTGARNLLTVLSQDIESNIRAYDRALTAVQQKLADPRIDELTPELQERFLFSSTLIEPYFVGLFVMNAEGEIMHDAGSVGPQAQNFSDRAYFQVHQNGQASGLYISTPFEPRRHVADTVIALSRRIDAQDGSFDGIVVGIVRLAYFHELFQTAQLKPDDSINLFTAGGVMLMRSPYLESQVGRDMSASENVRRFQAAPSGEFSGIAAVDGVARVYNFVHVGDLPLILNVALSQEGIFAPWRAQAVRIGAVLLLLCVLAVTLAVFIHREFARRRRAEATMRRSEAQYRLLADNATDVIIRLDRDLVRRYVSPASLHVLGLAPEELVGKRTKETIHPDDWPLLESVVQGVRDSGTQAEAIYRLRHRDGSFVWVEGRYNFVAEDQGFIVVLRDITKRKSAEIRLAAAHAELATLANTDGLTGLANRRRFDEALHAEHERAMRDGALLSLLLIDVDRFKRFNDRYGHQAGDECLRRVARAIESCLRPGDLCARYGGEEVAVLLPGVDEAAGARIAERIRRAVELLDIPHEGNEASGGRVTISIGCATFDPARAPADGEDAALVAEADRLLYEAKRTGRNRVVSQGSIGSGPGIPIPEREEERLATVDAYREAARAVPSESLDLVARRAAQLLDAPVGFVSLVGADDVTLIGRHGLDAESVPREVAFCVHTICGQEPLVVADARDDPRFRGSPIARGEGGMRFYAGAPLLDPQTGQAIGAVCVSDVQPRKPLLPSQRDILKDLSGQVVKQMKR</sequence>
<dbReference type="GO" id="GO:0052621">
    <property type="term" value="F:diguanylate cyclase activity"/>
    <property type="evidence" value="ECO:0007669"/>
    <property type="project" value="UniProtKB-EC"/>
</dbReference>
<evidence type="ECO:0000313" key="7">
    <source>
        <dbReference type="EMBL" id="MFD2237449.1"/>
    </source>
</evidence>
<dbReference type="InterPro" id="IPR050469">
    <property type="entry name" value="Diguanylate_Cyclase"/>
</dbReference>
<evidence type="ECO:0000313" key="8">
    <source>
        <dbReference type="Proteomes" id="UP001597371"/>
    </source>
</evidence>
<dbReference type="CDD" id="cd12915">
    <property type="entry name" value="PDC2_DGC_like"/>
    <property type="match status" value="1"/>
</dbReference>
<dbReference type="CDD" id="cd12914">
    <property type="entry name" value="PDC1_DGC_like"/>
    <property type="match status" value="1"/>
</dbReference>
<dbReference type="InterPro" id="IPR000700">
    <property type="entry name" value="PAS-assoc_C"/>
</dbReference>
<dbReference type="PROSITE" id="PS50112">
    <property type="entry name" value="PAS"/>
    <property type="match status" value="1"/>
</dbReference>
<gene>
    <name evidence="7" type="ORF">ACFSKQ_08215</name>
</gene>
<dbReference type="InterPro" id="IPR029016">
    <property type="entry name" value="GAF-like_dom_sf"/>
</dbReference>
<keyword evidence="3" id="KW-1133">Transmembrane helix</keyword>
<dbReference type="EMBL" id="JBHUIJ010000009">
    <property type="protein sequence ID" value="MFD2237449.1"/>
    <property type="molecule type" value="Genomic_DNA"/>
</dbReference>
<feature type="domain" description="GGDEF" evidence="6">
    <location>
        <begin position="481"/>
        <end position="621"/>
    </location>
</feature>
<accession>A0ABW5CJG9</accession>
<feature type="domain" description="PAC" evidence="5">
    <location>
        <begin position="394"/>
        <end position="442"/>
    </location>
</feature>
<evidence type="ECO:0000256" key="3">
    <source>
        <dbReference type="SAM" id="Phobius"/>
    </source>
</evidence>
<dbReference type="Gene3D" id="3.30.450.20">
    <property type="entry name" value="PAS domain"/>
    <property type="match status" value="3"/>
</dbReference>
<dbReference type="PROSITE" id="PS50113">
    <property type="entry name" value="PAC"/>
    <property type="match status" value="1"/>
</dbReference>